<keyword evidence="7" id="KW-1185">Reference proteome</keyword>
<sequence length="1134" mass="120961">MSGPGGGASRRPLSAGQRRIWFLQTRDPEDTTLNTCAVFRLRGAVDAARLRAAIDAVAARHEILRSTYLSDAEGEPHRVVRADAAPAWQESDISELPQASRARRLEVLVRRAAARPFDPTTESPLRCLLIRTAATEYAFALITHAIGWDDDSWPLFCDEVTHTYDNTPTEPNPAAVVGDSGVTGGEVAHAYGNTAAEPNLDAIVGDSSFTGGEVAHAYGNTAAEPILGAVVGDSGVTGSEVAHAYGNTPTEPNLGAVVGDSGVTGAGDAVEHGGMTADGGAVDDGVEYWRRVLRPLPQPLELPGRTVPPGSGSPRAGRRSRGLSAESVDRAEGFARAQGTTLFAVLLAAYDVLLHRYTAATDFLVSVPVSLRAGNEGIGYFGNSLLLRAAVRPTDTFAELTAAVGAAVAAARTHRGVGIDRVVREVNPERGGGRDGLEQLVRTAFGVRDRLPRFAFDGLASELLEFGSPGTRIPLSLTVILDAAGARVEAEYQADLLEDRIVEQVLTHYVRLLETAPAQPRRRIGDLDMFGGEDRAGILARSHGELVASEPTTLVALFERSVARAPDATALVSAADGDREYTYDGLDRRANRLAHGLIRRGVGPEDVVGLRLTTSVDFVVAVLAVLKTGAAYLPIDPAYPAERIDRMVADAHPRFVLGHEEMRAAENAAALPDTAPTDADRVRPLRPDNLAYVIYTSGSTGTPKGVPVAHAAIAEHVAGFCAEWGMQARDRLLQSSSVSFDASLLDLFVTLTLGACLVVPKPDAFRDIPYVADLISRCGVTVLHMVPSLLRTFLMLPEVNQWRALRHVPVGGEALHGEVADRFAGVFDAELRNHYGPTEAVVSATHLTVEGPQGTRIVPIGHPNRNVYVYLLDERLQLVPAGVVGEIYLGGTQLARGYLRRTGATAERFVADPFQPGRRLYRTGDLARRNVRGELEFLGRADEQVKVRGYRIELGEVEVTVASHPAVAQCVATAVPDKAIGTVLAAYVVPAADADVDIDAVRAHAAAVLPEYMVPSAFAVIDEIPLTEHGKLDRRALPRPAPASVELYREPVTATEIRLAELFAQLFGADRVGADDSFFDLGGHSLLAARLLARIRAEFDVEIGVRVLFETPTVGGLAALVEAAAARNTPLEVG</sequence>
<dbReference type="Proteomes" id="UP000516173">
    <property type="component" value="Chromosome"/>
</dbReference>
<dbReference type="PROSITE" id="PS00455">
    <property type="entry name" value="AMP_BINDING"/>
    <property type="match status" value="1"/>
</dbReference>
<gene>
    <name evidence="6" type="ORF">NWFMUON74_08480</name>
</gene>
<dbReference type="Gene3D" id="3.40.50.980">
    <property type="match status" value="2"/>
</dbReference>
<dbReference type="InterPro" id="IPR000873">
    <property type="entry name" value="AMP-dep_synth/lig_dom"/>
</dbReference>
<dbReference type="Gene3D" id="3.40.50.1820">
    <property type="entry name" value="alpha/beta hydrolase"/>
    <property type="match status" value="1"/>
</dbReference>
<dbReference type="GO" id="GO:0003824">
    <property type="term" value="F:catalytic activity"/>
    <property type="evidence" value="ECO:0007669"/>
    <property type="project" value="InterPro"/>
</dbReference>
<dbReference type="EMBL" id="AP023396">
    <property type="protein sequence ID" value="BCK53076.1"/>
    <property type="molecule type" value="Genomic_DNA"/>
</dbReference>
<dbReference type="Gene3D" id="3.30.559.30">
    <property type="entry name" value="Nonribosomal peptide synthetase, condensation domain"/>
    <property type="match status" value="1"/>
</dbReference>
<dbReference type="InterPro" id="IPR010071">
    <property type="entry name" value="AA_adenyl_dom"/>
</dbReference>
<dbReference type="SUPFAM" id="SSF47336">
    <property type="entry name" value="ACP-like"/>
    <property type="match status" value="1"/>
</dbReference>
<dbReference type="InterPro" id="IPR036736">
    <property type="entry name" value="ACP-like_sf"/>
</dbReference>
<dbReference type="Gene3D" id="2.30.38.10">
    <property type="entry name" value="Luciferase, Domain 3"/>
    <property type="match status" value="1"/>
</dbReference>
<evidence type="ECO:0000313" key="6">
    <source>
        <dbReference type="EMBL" id="BCK53076.1"/>
    </source>
</evidence>
<evidence type="ECO:0000313" key="7">
    <source>
        <dbReference type="Proteomes" id="UP000516173"/>
    </source>
</evidence>
<comment type="cofactor">
    <cofactor evidence="1">
        <name>pantetheine 4'-phosphate</name>
        <dbReference type="ChEBI" id="CHEBI:47942"/>
    </cofactor>
</comment>
<dbReference type="FunFam" id="2.30.38.10:FF:000001">
    <property type="entry name" value="Non-ribosomal peptide synthetase PvdI"/>
    <property type="match status" value="1"/>
</dbReference>
<name>A0A7G1KEW3_9NOCA</name>
<dbReference type="FunFam" id="1.10.1200.10:FF:000016">
    <property type="entry name" value="Non-ribosomal peptide synthase"/>
    <property type="match status" value="1"/>
</dbReference>
<dbReference type="KEGG" id="nwl:NWFMUON74_08480"/>
<reference evidence="6 7" key="1">
    <citation type="submission" date="2020-08" db="EMBL/GenBank/DDBJ databases">
        <title>Genome Sequencing of Nocardia wallacei strain FMUON74 and assembly.</title>
        <authorList>
            <person name="Toyokawa M."/>
            <person name="Uesaka K."/>
        </authorList>
    </citation>
    <scope>NUCLEOTIDE SEQUENCE [LARGE SCALE GENOMIC DNA]</scope>
    <source>
        <strain evidence="6 7">FMUON74</strain>
    </source>
</reference>
<dbReference type="InterPro" id="IPR020806">
    <property type="entry name" value="PKS_PP-bd"/>
</dbReference>
<dbReference type="AlphaFoldDB" id="A0A7G1KEW3"/>
<dbReference type="PROSITE" id="PS00012">
    <property type="entry name" value="PHOSPHOPANTETHEINE"/>
    <property type="match status" value="1"/>
</dbReference>
<protein>
    <recommendedName>
        <fullName evidence="5">Carrier domain-containing protein</fullName>
    </recommendedName>
</protein>
<dbReference type="InterPro" id="IPR006162">
    <property type="entry name" value="Ppantetheine_attach_site"/>
</dbReference>
<evidence type="ECO:0000256" key="4">
    <source>
        <dbReference type="SAM" id="MobiDB-lite"/>
    </source>
</evidence>
<organism evidence="6 7">
    <name type="scientific">Nocardia wallacei</name>
    <dbReference type="NCBI Taxonomy" id="480035"/>
    <lineage>
        <taxon>Bacteria</taxon>
        <taxon>Bacillati</taxon>
        <taxon>Actinomycetota</taxon>
        <taxon>Actinomycetes</taxon>
        <taxon>Mycobacteriales</taxon>
        <taxon>Nocardiaceae</taxon>
        <taxon>Nocardia</taxon>
    </lineage>
</organism>
<dbReference type="GO" id="GO:0008610">
    <property type="term" value="P:lipid biosynthetic process"/>
    <property type="evidence" value="ECO:0007669"/>
    <property type="project" value="UniProtKB-ARBA"/>
</dbReference>
<feature type="region of interest" description="Disordered" evidence="4">
    <location>
        <begin position="299"/>
        <end position="328"/>
    </location>
</feature>
<dbReference type="PANTHER" id="PTHR45527">
    <property type="entry name" value="NONRIBOSOMAL PEPTIDE SYNTHETASE"/>
    <property type="match status" value="1"/>
</dbReference>
<dbReference type="InterPro" id="IPR023213">
    <property type="entry name" value="CAT-like_dom_sf"/>
</dbReference>
<dbReference type="PROSITE" id="PS50075">
    <property type="entry name" value="CARRIER"/>
    <property type="match status" value="1"/>
</dbReference>
<dbReference type="SUPFAM" id="SSF52777">
    <property type="entry name" value="CoA-dependent acyltransferases"/>
    <property type="match status" value="2"/>
</dbReference>
<dbReference type="SMART" id="SM00823">
    <property type="entry name" value="PKS_PP"/>
    <property type="match status" value="1"/>
</dbReference>
<evidence type="ECO:0000256" key="2">
    <source>
        <dbReference type="ARBA" id="ARBA00022450"/>
    </source>
</evidence>
<dbReference type="GO" id="GO:0044550">
    <property type="term" value="P:secondary metabolite biosynthetic process"/>
    <property type="evidence" value="ECO:0007669"/>
    <property type="project" value="UniProtKB-ARBA"/>
</dbReference>
<dbReference type="CDD" id="cd05930">
    <property type="entry name" value="A_NRPS"/>
    <property type="match status" value="1"/>
</dbReference>
<dbReference type="PANTHER" id="PTHR45527:SF1">
    <property type="entry name" value="FATTY ACID SYNTHASE"/>
    <property type="match status" value="1"/>
</dbReference>
<dbReference type="Pfam" id="PF00550">
    <property type="entry name" value="PP-binding"/>
    <property type="match status" value="1"/>
</dbReference>
<dbReference type="FunFam" id="3.40.50.12780:FF:000012">
    <property type="entry name" value="Non-ribosomal peptide synthetase"/>
    <property type="match status" value="1"/>
</dbReference>
<dbReference type="GO" id="GO:0031177">
    <property type="term" value="F:phosphopantetheine binding"/>
    <property type="evidence" value="ECO:0007669"/>
    <property type="project" value="InterPro"/>
</dbReference>
<proteinExistence type="predicted"/>
<evidence type="ECO:0000256" key="3">
    <source>
        <dbReference type="ARBA" id="ARBA00022553"/>
    </source>
</evidence>
<dbReference type="NCBIfam" id="TIGR01733">
    <property type="entry name" value="AA-adenyl-dom"/>
    <property type="match status" value="1"/>
</dbReference>
<dbReference type="InterPro" id="IPR020845">
    <property type="entry name" value="AMP-binding_CS"/>
</dbReference>
<feature type="domain" description="Carrier" evidence="5">
    <location>
        <begin position="1050"/>
        <end position="1125"/>
    </location>
</feature>
<keyword evidence="2" id="KW-0596">Phosphopantetheine</keyword>
<dbReference type="FunFam" id="3.40.50.980:FF:000001">
    <property type="entry name" value="Non-ribosomal peptide synthetase"/>
    <property type="match status" value="1"/>
</dbReference>
<dbReference type="SUPFAM" id="SSF56801">
    <property type="entry name" value="Acetyl-CoA synthetase-like"/>
    <property type="match status" value="1"/>
</dbReference>
<evidence type="ECO:0000259" key="5">
    <source>
        <dbReference type="PROSITE" id="PS50075"/>
    </source>
</evidence>
<dbReference type="RefSeq" id="WP_187686681.1">
    <property type="nucleotide sequence ID" value="NZ_AP023396.1"/>
</dbReference>
<dbReference type="Pfam" id="PF00501">
    <property type="entry name" value="AMP-binding"/>
    <property type="match status" value="1"/>
</dbReference>
<dbReference type="UniPathway" id="UPA00011"/>
<dbReference type="InterPro" id="IPR001242">
    <property type="entry name" value="Condensation_dom"/>
</dbReference>
<dbReference type="Pfam" id="PF13193">
    <property type="entry name" value="AMP-binding_C"/>
    <property type="match status" value="1"/>
</dbReference>
<dbReference type="Gene3D" id="3.30.559.10">
    <property type="entry name" value="Chloramphenicol acetyltransferase-like domain"/>
    <property type="match status" value="1"/>
</dbReference>
<evidence type="ECO:0000256" key="1">
    <source>
        <dbReference type="ARBA" id="ARBA00001957"/>
    </source>
</evidence>
<dbReference type="Pfam" id="PF00668">
    <property type="entry name" value="Condensation"/>
    <property type="match status" value="2"/>
</dbReference>
<dbReference type="FunFam" id="3.30.300.30:FF:000010">
    <property type="entry name" value="Enterobactin synthetase component F"/>
    <property type="match status" value="1"/>
</dbReference>
<dbReference type="InterPro" id="IPR009081">
    <property type="entry name" value="PP-bd_ACP"/>
</dbReference>
<dbReference type="Gene3D" id="3.30.300.30">
    <property type="match status" value="1"/>
</dbReference>
<dbReference type="InterPro" id="IPR029058">
    <property type="entry name" value="AB_hydrolase_fold"/>
</dbReference>
<dbReference type="GO" id="GO:0072330">
    <property type="term" value="P:monocarboxylic acid biosynthetic process"/>
    <property type="evidence" value="ECO:0007669"/>
    <property type="project" value="UniProtKB-ARBA"/>
</dbReference>
<dbReference type="GeneID" id="80345468"/>
<keyword evidence="3" id="KW-0597">Phosphoprotein</keyword>
<accession>A0A7G1KEW3</accession>
<dbReference type="GO" id="GO:0043041">
    <property type="term" value="P:amino acid activation for nonribosomal peptide biosynthetic process"/>
    <property type="evidence" value="ECO:0007669"/>
    <property type="project" value="TreeGrafter"/>
</dbReference>
<dbReference type="InterPro" id="IPR025110">
    <property type="entry name" value="AMP-bd_C"/>
</dbReference>
<dbReference type="InterPro" id="IPR045851">
    <property type="entry name" value="AMP-bd_C_sf"/>
</dbReference>
<dbReference type="GO" id="GO:0005829">
    <property type="term" value="C:cytosol"/>
    <property type="evidence" value="ECO:0007669"/>
    <property type="project" value="TreeGrafter"/>
</dbReference>